<dbReference type="EMBL" id="CP012677">
    <property type="protein sequence ID" value="ALE91411.1"/>
    <property type="molecule type" value="Genomic_DNA"/>
</dbReference>
<evidence type="ECO:0000313" key="2">
    <source>
        <dbReference type="Proteomes" id="UP000062833"/>
    </source>
</evidence>
<protein>
    <submittedName>
        <fullName evidence="1">Uncharacterized protein</fullName>
    </submittedName>
</protein>
<organism evidence="1 2">
    <name type="scientific">Arthrobacter alpinus</name>
    <dbReference type="NCBI Taxonomy" id="656366"/>
    <lineage>
        <taxon>Bacteria</taxon>
        <taxon>Bacillati</taxon>
        <taxon>Actinomycetota</taxon>
        <taxon>Actinomycetes</taxon>
        <taxon>Micrococcales</taxon>
        <taxon>Micrococcaceae</taxon>
        <taxon>Arthrobacter</taxon>
    </lineage>
</organism>
<gene>
    <name evidence="1" type="ORF">AOC05_02015</name>
</gene>
<dbReference type="Proteomes" id="UP000062833">
    <property type="component" value="Chromosome"/>
</dbReference>
<dbReference type="KEGG" id="aaq:AOC05_02015"/>
<dbReference type="SUPFAM" id="SSF54001">
    <property type="entry name" value="Cysteine proteinases"/>
    <property type="match status" value="1"/>
</dbReference>
<sequence length="257" mass="28471">MRQRNVGDYWFLAAAGAVAKNDPQWIRDHVWQNPDGTWTVKMFKDGESVYIQVEPTVPERAASDAHGKDGIEAITGQPIKSTGESNFDDISERLKNDPVTVGTKTDPNGAWFFQHRVDHNHAVPNPEYIVDSVAEHINPETGESQRMIHLLNPWGPDGGNLDGDTPTRWAKPALGRFVADRKGIQAELRLGCFRYRAQEIGEHHGNHQRKTRLAAGDQTMTLTETESMAVPGHGLLTLEHVSTEGKGSVTISLHDAE</sequence>
<keyword evidence="2" id="KW-1185">Reference proteome</keyword>
<dbReference type="AlphaFoldDB" id="A0A0M4QUW2"/>
<reference evidence="2" key="1">
    <citation type="submission" date="2015-09" db="EMBL/GenBank/DDBJ databases">
        <title>Complete genome of Arthrobacter alpinus strain R3.8.</title>
        <authorList>
            <person name="See-Too W.S."/>
            <person name="Chan K.G."/>
        </authorList>
    </citation>
    <scope>NUCLEOTIDE SEQUENCE [LARGE SCALE GENOMIC DNA]</scope>
    <source>
        <strain evidence="2">R3.8</strain>
    </source>
</reference>
<accession>A0A0M4QUW2</accession>
<dbReference type="InterPro" id="IPR038765">
    <property type="entry name" value="Papain-like_cys_pep_sf"/>
</dbReference>
<dbReference type="OrthoDB" id="4617536at2"/>
<name>A0A0M4QUW2_9MICC</name>
<evidence type="ECO:0000313" key="1">
    <source>
        <dbReference type="EMBL" id="ALE91411.1"/>
    </source>
</evidence>
<dbReference type="RefSeq" id="WP_062005255.1">
    <property type="nucleotide sequence ID" value="NZ_CP012677.1"/>
</dbReference>
<proteinExistence type="predicted"/>
<dbReference type="PATRIC" id="fig|656366.3.peg.455"/>